<reference evidence="2" key="1">
    <citation type="submission" date="2024-06" db="EMBL/GenBank/DDBJ databases">
        <authorList>
            <person name="Ryan C."/>
        </authorList>
    </citation>
    <scope>NUCLEOTIDE SEQUENCE [LARGE SCALE GENOMIC DNA]</scope>
</reference>
<dbReference type="SUPFAM" id="SSF48557">
    <property type="entry name" value="L-aspartase-like"/>
    <property type="match status" value="1"/>
</dbReference>
<accession>A0ABC8X923</accession>
<name>A0ABC8X923_9POAL</name>
<proteinExistence type="predicted"/>
<reference evidence="1 2" key="2">
    <citation type="submission" date="2024-10" db="EMBL/GenBank/DDBJ databases">
        <authorList>
            <person name="Ryan C."/>
        </authorList>
    </citation>
    <scope>NUCLEOTIDE SEQUENCE [LARGE SCALE GENOMIC DNA]</scope>
</reference>
<evidence type="ECO:0000313" key="2">
    <source>
        <dbReference type="Proteomes" id="UP001497457"/>
    </source>
</evidence>
<evidence type="ECO:0000313" key="1">
    <source>
        <dbReference type="EMBL" id="CAL4922414.1"/>
    </source>
</evidence>
<dbReference type="InterPro" id="IPR024083">
    <property type="entry name" value="Fumarase/histidase_N"/>
</dbReference>
<gene>
    <name evidence="1" type="ORF">URODEC1_LOCUS21690</name>
</gene>
<keyword evidence="2" id="KW-1185">Reference proteome</keyword>
<dbReference type="InterPro" id="IPR008948">
    <property type="entry name" value="L-Aspartase-like"/>
</dbReference>
<protein>
    <submittedName>
        <fullName evidence="1">Uncharacterized protein</fullName>
    </submittedName>
</protein>
<dbReference type="EMBL" id="OZ075124">
    <property type="protein sequence ID" value="CAL4922414.1"/>
    <property type="molecule type" value="Genomic_DNA"/>
</dbReference>
<dbReference type="Proteomes" id="UP001497457">
    <property type="component" value="Chromosome 14rd"/>
</dbReference>
<dbReference type="AlphaFoldDB" id="A0ABC8X923"/>
<dbReference type="PANTHER" id="PTHR43814:SF1">
    <property type="entry name" value="ARGININOSUCCINATE LYASE"/>
    <property type="match status" value="1"/>
</dbReference>
<sequence>MLQPSSTPRSVCNRKMMITNLPGQLPLLPIVRKKRIIMKAFHQAPPVVGCTFLSNQKTRISFSSGPYHHCSRQNHLVASKDTFKCNEKYERLMVTTSSLSGMSYERFPESVWDTLKDSSSESLKNMQDAKQNVLAEDMNAQFIESIVCDKTLYKYEILDIKNSMVKSMKQQGLMSAADEDEILRALDKIEQDIVQGKFEWRDGRDVHTNIIEALVNMVGEHAKVLTATNRTDRCLSVITTWYKDCIVPITTRIKRIQVALMLLAIRNEGLVLPGSLNAGGSISLNSIILPIVKRLADDANYLGYCHDLITSSSNFGFPVTDSYFVRSRIGYIADRINYDVPEHLMQMVRMLVSLQNLPSFIPNDEVVTTFDTFQDRFCPNQRTDDGFYALDNSLNTNIFCSTHGFDIEGARFYLFSSFDNVLEMLDMSIKFAEGISVNQEISPRGPSGAVSFARFLESKGLSLETSYAVVSLCLKKRCQPWELTPRELQRIGFPCDSLEEIHRARSLLLQGEQIVFDSLTDRDSLAELLFWCGKLEIDPRILC</sequence>
<dbReference type="PANTHER" id="PTHR43814">
    <property type="entry name" value="ARGININOSUCCINATE LYASE"/>
    <property type="match status" value="1"/>
</dbReference>
<dbReference type="Gene3D" id="1.10.275.10">
    <property type="entry name" value="Fumarase/aspartase (N-terminal domain)"/>
    <property type="match status" value="1"/>
</dbReference>
<organism evidence="1 2">
    <name type="scientific">Urochloa decumbens</name>
    <dbReference type="NCBI Taxonomy" id="240449"/>
    <lineage>
        <taxon>Eukaryota</taxon>
        <taxon>Viridiplantae</taxon>
        <taxon>Streptophyta</taxon>
        <taxon>Embryophyta</taxon>
        <taxon>Tracheophyta</taxon>
        <taxon>Spermatophyta</taxon>
        <taxon>Magnoliopsida</taxon>
        <taxon>Liliopsida</taxon>
        <taxon>Poales</taxon>
        <taxon>Poaceae</taxon>
        <taxon>PACMAD clade</taxon>
        <taxon>Panicoideae</taxon>
        <taxon>Panicodae</taxon>
        <taxon>Paniceae</taxon>
        <taxon>Melinidinae</taxon>
        <taxon>Urochloa</taxon>
    </lineage>
</organism>
<dbReference type="InterPro" id="IPR009049">
    <property type="entry name" value="Argininosuccinate_lyase"/>
</dbReference>